<feature type="transmembrane region" description="Helical" evidence="6">
    <location>
        <begin position="85"/>
        <end position="105"/>
    </location>
</feature>
<name>M7S8C9_EUTLA</name>
<feature type="region of interest" description="Disordered" evidence="5">
    <location>
        <begin position="277"/>
        <end position="346"/>
    </location>
</feature>
<evidence type="ECO:0000256" key="5">
    <source>
        <dbReference type="SAM" id="MobiDB-lite"/>
    </source>
</evidence>
<sequence length="346" mass="37751">MASSADCPLEGCSRVFLTYSLSLGGNVALLALFAVLIPVTLAMGIRYNNTIFSTALATGLALEVMGYIGRILMSTGAPTRSSFTVFLLGTIIGPNFIFGAMVYVMQRIITLYGQEFQTWRRTWYFNMLYGLTVLSLVLEIAGGAVSTSLLASDTVNPGDRVLAVGLAIHLVALVIFTAHAGLFAIAVRTRHHILDPTHAPVYNSGLFRVFLIGFSAATFFLILRTAFRIVVIAEGFASSVAQAEVLFLVFDGVMVFIASGILLALFPGRVFGRSWRETSPRHPAHKPTRPPRPLPVQLLPTHQNPGLNKMNLKPAAHPENYPEHPSRKTYAPPPAHRNMVDSESLW</sequence>
<evidence type="ECO:0000256" key="1">
    <source>
        <dbReference type="ARBA" id="ARBA00004141"/>
    </source>
</evidence>
<dbReference type="InterPro" id="IPR007568">
    <property type="entry name" value="RTA1"/>
</dbReference>
<dbReference type="OrthoDB" id="3358017at2759"/>
<organism evidence="7 8">
    <name type="scientific">Eutypa lata (strain UCR-EL1)</name>
    <name type="common">Grapevine dieback disease fungus</name>
    <name type="synonym">Eutypa armeniacae</name>
    <dbReference type="NCBI Taxonomy" id="1287681"/>
    <lineage>
        <taxon>Eukaryota</taxon>
        <taxon>Fungi</taxon>
        <taxon>Dikarya</taxon>
        <taxon>Ascomycota</taxon>
        <taxon>Pezizomycotina</taxon>
        <taxon>Sordariomycetes</taxon>
        <taxon>Xylariomycetidae</taxon>
        <taxon>Xylariales</taxon>
        <taxon>Diatrypaceae</taxon>
        <taxon>Eutypa</taxon>
    </lineage>
</organism>
<keyword evidence="3 6" id="KW-1133">Transmembrane helix</keyword>
<feature type="transmembrane region" description="Helical" evidence="6">
    <location>
        <begin position="206"/>
        <end position="233"/>
    </location>
</feature>
<comment type="subcellular location">
    <subcellularLocation>
        <location evidence="1">Membrane</location>
        <topology evidence="1">Multi-pass membrane protein</topology>
    </subcellularLocation>
</comment>
<dbReference type="EMBL" id="KB707434">
    <property type="protein sequence ID" value="EMR62379.1"/>
    <property type="molecule type" value="Genomic_DNA"/>
</dbReference>
<dbReference type="OMA" id="CPFRPLV"/>
<evidence type="ECO:0000313" key="8">
    <source>
        <dbReference type="Proteomes" id="UP000012174"/>
    </source>
</evidence>
<dbReference type="PANTHER" id="PTHR31465">
    <property type="entry name" value="PROTEIN RTA1-RELATED"/>
    <property type="match status" value="1"/>
</dbReference>
<feature type="transmembrane region" description="Helical" evidence="6">
    <location>
        <begin position="126"/>
        <end position="150"/>
    </location>
</feature>
<dbReference type="Proteomes" id="UP000012174">
    <property type="component" value="Unassembled WGS sequence"/>
</dbReference>
<protein>
    <submittedName>
        <fullName evidence="7">Putative rta1 domain protein</fullName>
    </submittedName>
</protein>
<evidence type="ECO:0000256" key="6">
    <source>
        <dbReference type="SAM" id="Phobius"/>
    </source>
</evidence>
<feature type="transmembrane region" description="Helical" evidence="6">
    <location>
        <begin position="23"/>
        <end position="44"/>
    </location>
</feature>
<dbReference type="eggNOG" id="ENOG502QU4U">
    <property type="taxonomic scope" value="Eukaryota"/>
</dbReference>
<accession>M7S8C9</accession>
<dbReference type="KEGG" id="ela:UCREL1_10668"/>
<evidence type="ECO:0000256" key="4">
    <source>
        <dbReference type="ARBA" id="ARBA00023136"/>
    </source>
</evidence>
<evidence type="ECO:0000313" key="7">
    <source>
        <dbReference type="EMBL" id="EMR62379.1"/>
    </source>
</evidence>
<proteinExistence type="predicted"/>
<feature type="transmembrane region" description="Helical" evidence="6">
    <location>
        <begin position="51"/>
        <end position="73"/>
    </location>
</feature>
<reference evidence="8" key="1">
    <citation type="journal article" date="2013" name="Genome Announc.">
        <title>Draft genome sequence of the grapevine dieback fungus Eutypa lata UCR-EL1.</title>
        <authorList>
            <person name="Blanco-Ulate B."/>
            <person name="Rolshausen P.E."/>
            <person name="Cantu D."/>
        </authorList>
    </citation>
    <scope>NUCLEOTIDE SEQUENCE [LARGE SCALE GENOMIC DNA]</scope>
    <source>
        <strain evidence="8">UCR-EL1</strain>
    </source>
</reference>
<dbReference type="GO" id="GO:0000324">
    <property type="term" value="C:fungal-type vacuole"/>
    <property type="evidence" value="ECO:0007669"/>
    <property type="project" value="TreeGrafter"/>
</dbReference>
<keyword evidence="4 6" id="KW-0472">Membrane</keyword>
<dbReference type="HOGENOM" id="CLU_033465_2_0_1"/>
<evidence type="ECO:0000256" key="3">
    <source>
        <dbReference type="ARBA" id="ARBA00022989"/>
    </source>
</evidence>
<feature type="transmembrane region" description="Helical" evidence="6">
    <location>
        <begin position="245"/>
        <end position="266"/>
    </location>
</feature>
<dbReference type="Pfam" id="PF04479">
    <property type="entry name" value="RTA1"/>
    <property type="match status" value="1"/>
</dbReference>
<dbReference type="GO" id="GO:0005886">
    <property type="term" value="C:plasma membrane"/>
    <property type="evidence" value="ECO:0007669"/>
    <property type="project" value="TreeGrafter"/>
</dbReference>
<dbReference type="AlphaFoldDB" id="M7S8C9"/>
<keyword evidence="8" id="KW-1185">Reference proteome</keyword>
<evidence type="ECO:0000256" key="2">
    <source>
        <dbReference type="ARBA" id="ARBA00022692"/>
    </source>
</evidence>
<feature type="transmembrane region" description="Helical" evidence="6">
    <location>
        <begin position="162"/>
        <end position="185"/>
    </location>
</feature>
<gene>
    <name evidence="7" type="ORF">UCREL1_10668</name>
</gene>
<dbReference type="PANTHER" id="PTHR31465:SF9">
    <property type="entry name" value="SPHINGOID LONG-CHAIN BASE TRANSPORTER RSB1"/>
    <property type="match status" value="1"/>
</dbReference>
<keyword evidence="2 6" id="KW-0812">Transmembrane</keyword>